<organism evidence="2 3">
    <name type="scientific">Montanilutibacter psychrotolerans</name>
    <dbReference type="NCBI Taxonomy" id="1327343"/>
    <lineage>
        <taxon>Bacteria</taxon>
        <taxon>Pseudomonadati</taxon>
        <taxon>Pseudomonadota</taxon>
        <taxon>Gammaproteobacteria</taxon>
        <taxon>Lysobacterales</taxon>
        <taxon>Lysobacteraceae</taxon>
        <taxon>Montanilutibacter</taxon>
    </lineage>
</organism>
<accession>A0A3M8SQF7</accession>
<dbReference type="EMBL" id="RIBS01000004">
    <property type="protein sequence ID" value="RNF83568.1"/>
    <property type="molecule type" value="Genomic_DNA"/>
</dbReference>
<feature type="domain" description="T6SS Phospholipase effector Tle1-like catalytic" evidence="1">
    <location>
        <begin position="274"/>
        <end position="388"/>
    </location>
</feature>
<dbReference type="Proteomes" id="UP000267049">
    <property type="component" value="Unassembled WGS sequence"/>
</dbReference>
<sequence>MRIRSAPECSSQPTNLSIQGRSDALCNALVGATAQCEIDLHWGFFFDGTNNNLKRDAPDFTHSNVARLHEVFSETRDETRLRRYIAGVGTEFNKQIGDRGQGAQQKAGLAAGWGGEARLCWALLKFLDNLSRFLCQRELGEILGQPDPTTVRTMATDIGLPRYQLEQMATDEAQAIRMLRSVGMAASVAATYDTANADPNHAGRRRVLAERRMLLEKQMEQRHAARIKPEIGRIRLSVFGFSRGATEARVFCNWLREACDPAPGGGLNLCGIPIEFDFLGIFDTVASVGVAKITTVFDGHGNYAQEADLRIPDYVKRCLHLVAAHEVRASFPLDTAWDSNCEEVVYPGVHSDVGGGYRPGEQGKGYVDGKASDAAKLSQIPLAHMYREAVKAGVPLDLDAATDKATAAFNIAPQLIAAFNGYVRASQSVRGASTRELVQGHYGLFLRWRRLRMQDGAELFANQPFVARAKAFKQQDYEDLVRANRELISEWQFLVTLERVGLAVAAQNVLVQTILKLHAYRTAATWVLQQRLRRWLEVKPYWNETQPLDSRIVRLFDDYVHDSRAWFKVLGAASEAAWIQEQGERMVELERRDAAWQSWKQQALRSPGFAARSPPPPSISAEDKQALQAYRRSGGRDLPEERSGREPYELFGFLRWRTSFPGGESFRARERLQDEARRAHEAAVQAHEAAAKAAIRNIRFGPNGVPLIL</sequence>
<comment type="caution">
    <text evidence="2">The sequence shown here is derived from an EMBL/GenBank/DDBJ whole genome shotgun (WGS) entry which is preliminary data.</text>
</comment>
<name>A0A3M8SQF7_9GAMM</name>
<dbReference type="RefSeq" id="WP_123087829.1">
    <property type="nucleotide sequence ID" value="NZ_RIBS01000004.1"/>
</dbReference>
<dbReference type="AlphaFoldDB" id="A0A3M8SQF7"/>
<dbReference type="PANTHER" id="PTHR33840">
    <property type="match status" value="1"/>
</dbReference>
<dbReference type="PANTHER" id="PTHR33840:SF1">
    <property type="entry name" value="TLE1 PHOSPHOLIPASE DOMAIN-CONTAINING PROTEIN"/>
    <property type="match status" value="1"/>
</dbReference>
<dbReference type="InterPro" id="IPR018712">
    <property type="entry name" value="Tle1-like_cat"/>
</dbReference>
<gene>
    <name evidence="2" type="ORF">EER27_09230</name>
</gene>
<reference evidence="2 3" key="1">
    <citation type="submission" date="2018-11" db="EMBL/GenBank/DDBJ databases">
        <title>Lysobacter cryohumiis sp. nov., isolated from soil in the Tianshan Mountains, Xinjiang, China.</title>
        <authorList>
            <person name="Luo Y."/>
            <person name="Sheng H."/>
        </authorList>
    </citation>
    <scope>NUCLEOTIDE SEQUENCE [LARGE SCALE GENOMIC DNA]</scope>
    <source>
        <strain evidence="2 3">ZS60</strain>
    </source>
</reference>
<evidence type="ECO:0000313" key="3">
    <source>
        <dbReference type="Proteomes" id="UP000267049"/>
    </source>
</evidence>
<keyword evidence="3" id="KW-1185">Reference proteome</keyword>
<proteinExistence type="predicted"/>
<evidence type="ECO:0000313" key="2">
    <source>
        <dbReference type="EMBL" id="RNF83568.1"/>
    </source>
</evidence>
<dbReference type="Pfam" id="PF09994">
    <property type="entry name" value="T6SS_Tle1-like_cat"/>
    <property type="match status" value="1"/>
</dbReference>
<protein>
    <submittedName>
        <fullName evidence="2">DUF2235 domain-containing protein</fullName>
    </submittedName>
</protein>
<dbReference type="OrthoDB" id="4378831at2"/>
<evidence type="ECO:0000259" key="1">
    <source>
        <dbReference type="Pfam" id="PF09994"/>
    </source>
</evidence>